<dbReference type="InterPro" id="IPR042100">
    <property type="entry name" value="Bug_dom1"/>
</dbReference>
<keyword evidence="3" id="KW-0675">Receptor</keyword>
<dbReference type="SUPFAM" id="SSF53850">
    <property type="entry name" value="Periplasmic binding protein-like II"/>
    <property type="match status" value="1"/>
</dbReference>
<dbReference type="Gene3D" id="3.40.190.10">
    <property type="entry name" value="Periplasmic binding protein-like II"/>
    <property type="match status" value="1"/>
</dbReference>
<comment type="similarity">
    <text evidence="1">Belongs to the UPF0065 (bug) family.</text>
</comment>
<evidence type="ECO:0000313" key="3">
    <source>
        <dbReference type="EMBL" id="SEK71608.1"/>
    </source>
</evidence>
<keyword evidence="2" id="KW-0732">Signal</keyword>
<sequence>MLRRHFVTALAGMAGAAILSPAARADDDWPRRPVRLVVPYPPGGPVDGLARVVSAKLGDELGQPVIVENKGGAGGSIGLYYVIKAAPDGSVFGFGVPGAITALPQLQKLPYTASQINYVSLVGRVPQVVAVNESLKVNTFGELLALAKSKPGQLNYGSAGVGTTPHLGAELLRQLTGINIVHVPYTGAAPAVTALMSNEIQLLCSDLSGLLPFVSHGIRILAVCMPERVPQIPSVPTTAELGQPGLLVESDYGIVAPQNTPQGITDKFRAGLVKVLAMPDVKQKIGLQGAIAQGSTPDQYRQMMLAESQKWAKVIKAADIRIS</sequence>
<dbReference type="Proteomes" id="UP000199120">
    <property type="component" value="Unassembled WGS sequence"/>
</dbReference>
<dbReference type="RefSeq" id="WP_090544298.1">
    <property type="nucleotide sequence ID" value="NZ_FNSR01000001.1"/>
</dbReference>
<feature type="chain" id="PRO_5030028978" evidence="2">
    <location>
        <begin position="26"/>
        <end position="323"/>
    </location>
</feature>
<gene>
    <name evidence="3" type="ORF">SAMN05192542_103202</name>
</gene>
<dbReference type="STRING" id="416943.SAMN05445871_1897"/>
<dbReference type="PANTHER" id="PTHR42928:SF5">
    <property type="entry name" value="BLR1237 PROTEIN"/>
    <property type="match status" value="1"/>
</dbReference>
<dbReference type="PANTHER" id="PTHR42928">
    <property type="entry name" value="TRICARBOXYLATE-BINDING PROTEIN"/>
    <property type="match status" value="1"/>
</dbReference>
<dbReference type="AlphaFoldDB" id="A0A1H7JAD9"/>
<evidence type="ECO:0000313" key="4">
    <source>
        <dbReference type="Proteomes" id="UP000199120"/>
    </source>
</evidence>
<protein>
    <submittedName>
        <fullName evidence="3">Tripartite-type tricarboxylate transporter, receptor component TctC</fullName>
    </submittedName>
</protein>
<keyword evidence="4" id="KW-1185">Reference proteome</keyword>
<dbReference type="Pfam" id="PF03401">
    <property type="entry name" value="TctC"/>
    <property type="match status" value="1"/>
</dbReference>
<reference evidence="4" key="1">
    <citation type="submission" date="2016-10" db="EMBL/GenBank/DDBJ databases">
        <authorList>
            <person name="Varghese N."/>
            <person name="Submissions S."/>
        </authorList>
    </citation>
    <scope>NUCLEOTIDE SEQUENCE [LARGE SCALE GENOMIC DNA]</scope>
    <source>
        <strain evidence="4">LMG 26416</strain>
    </source>
</reference>
<dbReference type="Gene3D" id="3.40.190.150">
    <property type="entry name" value="Bordetella uptake gene, domain 1"/>
    <property type="match status" value="1"/>
</dbReference>
<feature type="signal peptide" evidence="2">
    <location>
        <begin position="1"/>
        <end position="25"/>
    </location>
</feature>
<dbReference type="PIRSF" id="PIRSF017082">
    <property type="entry name" value="YflP"/>
    <property type="match status" value="1"/>
</dbReference>
<proteinExistence type="inferred from homology"/>
<accession>A0A1H7JAD9</accession>
<dbReference type="InterPro" id="IPR005064">
    <property type="entry name" value="BUG"/>
</dbReference>
<name>A0A1H7JAD9_9BURK</name>
<dbReference type="CDD" id="cd07012">
    <property type="entry name" value="PBP2_Bug_TTT"/>
    <property type="match status" value="1"/>
</dbReference>
<evidence type="ECO:0000256" key="2">
    <source>
        <dbReference type="SAM" id="SignalP"/>
    </source>
</evidence>
<dbReference type="OrthoDB" id="8678477at2"/>
<evidence type="ECO:0000256" key="1">
    <source>
        <dbReference type="ARBA" id="ARBA00006987"/>
    </source>
</evidence>
<organism evidence="3 4">
    <name type="scientific">Paraburkholderia caballeronis</name>
    <dbReference type="NCBI Taxonomy" id="416943"/>
    <lineage>
        <taxon>Bacteria</taxon>
        <taxon>Pseudomonadati</taxon>
        <taxon>Pseudomonadota</taxon>
        <taxon>Betaproteobacteria</taxon>
        <taxon>Burkholderiales</taxon>
        <taxon>Burkholderiaceae</taxon>
        <taxon>Paraburkholderia</taxon>
    </lineage>
</organism>
<dbReference type="EMBL" id="FOAJ01000003">
    <property type="protein sequence ID" value="SEK71608.1"/>
    <property type="molecule type" value="Genomic_DNA"/>
</dbReference>